<name>A0ABV1XQ48_9ACTN</name>
<evidence type="ECO:0000256" key="1">
    <source>
        <dbReference type="SAM" id="MobiDB-lite"/>
    </source>
</evidence>
<evidence type="ECO:0008006" key="4">
    <source>
        <dbReference type="Google" id="ProtNLM"/>
    </source>
</evidence>
<accession>A0ABV1XQ48</accession>
<gene>
    <name evidence="2" type="ORF">ABT384_13795</name>
</gene>
<proteinExistence type="predicted"/>
<organism evidence="2 3">
    <name type="scientific">Streptomyces lanatus</name>
    <dbReference type="NCBI Taxonomy" id="66900"/>
    <lineage>
        <taxon>Bacteria</taxon>
        <taxon>Bacillati</taxon>
        <taxon>Actinomycetota</taxon>
        <taxon>Actinomycetes</taxon>
        <taxon>Kitasatosporales</taxon>
        <taxon>Streptomycetaceae</taxon>
        <taxon>Streptomyces</taxon>
    </lineage>
</organism>
<dbReference type="Proteomes" id="UP001486207">
    <property type="component" value="Unassembled WGS sequence"/>
</dbReference>
<reference evidence="2 3" key="1">
    <citation type="submission" date="2024-06" db="EMBL/GenBank/DDBJ databases">
        <title>The Natural Products Discovery Center: Release of the First 8490 Sequenced Strains for Exploring Actinobacteria Biosynthetic Diversity.</title>
        <authorList>
            <person name="Kalkreuter E."/>
            <person name="Kautsar S.A."/>
            <person name="Yang D."/>
            <person name="Bader C.D."/>
            <person name="Teijaro C.N."/>
            <person name="Fluegel L."/>
            <person name="Davis C.M."/>
            <person name="Simpson J.R."/>
            <person name="Lauterbach L."/>
            <person name="Steele A.D."/>
            <person name="Gui C."/>
            <person name="Meng S."/>
            <person name="Li G."/>
            <person name="Viehrig K."/>
            <person name="Ye F."/>
            <person name="Su P."/>
            <person name="Kiefer A.F."/>
            <person name="Nichols A."/>
            <person name="Cepeda A.J."/>
            <person name="Yan W."/>
            <person name="Fan B."/>
            <person name="Jiang Y."/>
            <person name="Adhikari A."/>
            <person name="Zheng C.-J."/>
            <person name="Schuster L."/>
            <person name="Cowan T.M."/>
            <person name="Smanski M.J."/>
            <person name="Chevrette M.G."/>
            <person name="De Carvalho L.P.S."/>
            <person name="Shen B."/>
        </authorList>
    </citation>
    <scope>NUCLEOTIDE SEQUENCE [LARGE SCALE GENOMIC DNA]</scope>
    <source>
        <strain evidence="2 3">NPDC000155</strain>
    </source>
</reference>
<evidence type="ECO:0000313" key="3">
    <source>
        <dbReference type="Proteomes" id="UP001486207"/>
    </source>
</evidence>
<comment type="caution">
    <text evidence="2">The sequence shown here is derived from an EMBL/GenBank/DDBJ whole genome shotgun (WGS) entry which is preliminary data.</text>
</comment>
<sequence>MHRDATRSACCTTRATPCWPSARGSNHQPDVRLPPLRGGRRRHLRTGHPYRAAAALREYDSTTWAEREQQRIRNWVAFLYAEPLAPVLLGGLTGDAEVAAANTRQLHTLIELGARNMAHAQHAGELPADRHPEFLAAATLGGTHAVISTALTRTPRPPSEDLVAQLWAFVSGAVGLIPPPSSS</sequence>
<dbReference type="EMBL" id="JBEPFB010000005">
    <property type="protein sequence ID" value="MER7373719.1"/>
    <property type="molecule type" value="Genomic_DNA"/>
</dbReference>
<protein>
    <recommendedName>
        <fullName evidence="4">Tetracyclin repressor-like C-terminal domain-containing protein</fullName>
    </recommendedName>
</protein>
<keyword evidence="3" id="KW-1185">Reference proteome</keyword>
<evidence type="ECO:0000313" key="2">
    <source>
        <dbReference type="EMBL" id="MER7373719.1"/>
    </source>
</evidence>
<feature type="region of interest" description="Disordered" evidence="1">
    <location>
        <begin position="20"/>
        <end position="43"/>
    </location>
</feature>
<dbReference type="InterPro" id="IPR036271">
    <property type="entry name" value="Tet_transcr_reg_TetR-rel_C_sf"/>
</dbReference>
<dbReference type="SUPFAM" id="SSF48498">
    <property type="entry name" value="Tetracyclin repressor-like, C-terminal domain"/>
    <property type="match status" value="1"/>
</dbReference>